<dbReference type="Pfam" id="PF00534">
    <property type="entry name" value="Glycos_transf_1"/>
    <property type="match status" value="1"/>
</dbReference>
<evidence type="ECO:0000259" key="1">
    <source>
        <dbReference type="Pfam" id="PF00534"/>
    </source>
</evidence>
<dbReference type="AlphaFoldDB" id="A0A265EAM9"/>
<evidence type="ECO:0000313" key="3">
    <source>
        <dbReference type="Proteomes" id="UP000216682"/>
    </source>
</evidence>
<dbReference type="GO" id="GO:0016757">
    <property type="term" value="F:glycosyltransferase activity"/>
    <property type="evidence" value="ECO:0007669"/>
    <property type="project" value="InterPro"/>
</dbReference>
<dbReference type="CDD" id="cd03801">
    <property type="entry name" value="GT4_PimA-like"/>
    <property type="match status" value="1"/>
</dbReference>
<dbReference type="InterPro" id="IPR001296">
    <property type="entry name" value="Glyco_trans_1"/>
</dbReference>
<name>A0A265EAM9_9STAP</name>
<organism evidence="2 3">
    <name type="scientific">Salinicoccus roseus</name>
    <dbReference type="NCBI Taxonomy" id="45670"/>
    <lineage>
        <taxon>Bacteria</taxon>
        <taxon>Bacillati</taxon>
        <taxon>Bacillota</taxon>
        <taxon>Bacilli</taxon>
        <taxon>Bacillales</taxon>
        <taxon>Staphylococcaceae</taxon>
        <taxon>Salinicoccus</taxon>
    </lineage>
</organism>
<proteinExistence type="predicted"/>
<dbReference type="EMBL" id="NPEZ01000001">
    <property type="protein sequence ID" value="OZT78639.1"/>
    <property type="molecule type" value="Genomic_DNA"/>
</dbReference>
<dbReference type="Proteomes" id="UP000216682">
    <property type="component" value="Unassembled WGS sequence"/>
</dbReference>
<gene>
    <name evidence="2" type="ORF">CFN03_05000</name>
</gene>
<protein>
    <submittedName>
        <fullName evidence="2">Glycosyl transferase family 1</fullName>
    </submittedName>
</protein>
<dbReference type="PANTHER" id="PTHR45947:SF14">
    <property type="entry name" value="SLL1723 PROTEIN"/>
    <property type="match status" value="1"/>
</dbReference>
<feature type="domain" description="Glycosyl transferase family 1" evidence="1">
    <location>
        <begin position="230"/>
        <end position="396"/>
    </location>
</feature>
<keyword evidence="2" id="KW-0808">Transferase</keyword>
<reference evidence="2 3" key="1">
    <citation type="submission" date="2017-07" db="EMBL/GenBank/DDBJ databases">
        <title>Shotgun whole genome sequences of three halophilic bacterial isolates.</title>
        <authorList>
            <person name="Pozzo T."/>
            <person name="Higdon S.M."/>
            <person name="Quillaguaman J."/>
        </authorList>
    </citation>
    <scope>NUCLEOTIDE SEQUENCE [LARGE SCALE GENOMIC DNA]</scope>
    <source>
        <strain evidence="2 3">BU-1</strain>
    </source>
</reference>
<comment type="caution">
    <text evidence="2">The sequence shown here is derived from an EMBL/GenBank/DDBJ whole genome shotgun (WGS) entry which is preliminary data.</text>
</comment>
<dbReference type="Gene3D" id="3.40.50.2000">
    <property type="entry name" value="Glycogen Phosphorylase B"/>
    <property type="match status" value="2"/>
</dbReference>
<dbReference type="SUPFAM" id="SSF53756">
    <property type="entry name" value="UDP-Glycosyltransferase/glycogen phosphorylase"/>
    <property type="match status" value="1"/>
</dbReference>
<dbReference type="RefSeq" id="WP_094906024.1">
    <property type="nucleotide sequence ID" value="NZ_NPEZ01000001.1"/>
</dbReference>
<dbReference type="InterPro" id="IPR050194">
    <property type="entry name" value="Glycosyltransferase_grp1"/>
</dbReference>
<dbReference type="PANTHER" id="PTHR45947">
    <property type="entry name" value="SULFOQUINOVOSYL TRANSFERASE SQD2"/>
    <property type="match status" value="1"/>
</dbReference>
<sequence>MKILWLTNIPLPEASYLINEKPIPTGGWLINASKDLSDKGNIDLSIVFPGLHSKKVDLFKGKNINYYRFPAIHMTNRKSIEQNKYLEKILKNSKPDIVHIFGTEYAHSLAMVNICKKLGIKTIISIQGLVSIYAKHFTANLPIRIQKNFTLRDFIKQDNILQQQKKFFKKGELEIEAIQKVDHIIGRTTWDRACTYQINSAANYHHCNETLRDEFYNHKWSLDECEEHSIFISQAAYPIKGLHYVLEALPLILKRFPNTKLYVAGIDITSSTTLKSKLKKSSYAKYIGELIDKYKLKKHIVFTGSLDEKEMCKQYLRSNVFVSPSSIENSPNSLGEAMILGVPSIASDVGGVSDLLEHKEEGFIYQADAPYMLAYYVGEIFKNKELALRYSRKAREHALKTHNKGINTNKLVEIYKSI</sequence>
<accession>A0A265EAM9</accession>
<evidence type="ECO:0000313" key="2">
    <source>
        <dbReference type="EMBL" id="OZT78639.1"/>
    </source>
</evidence>